<dbReference type="OrthoDB" id="5054775at2759"/>
<keyword evidence="3" id="KW-1185">Reference proteome</keyword>
<name>J3PL28_GAET3</name>
<dbReference type="HOGENOM" id="CLU_3106466_0_0_1"/>
<protein>
    <submittedName>
        <fullName evidence="1 2">Uncharacterized protein</fullName>
    </submittedName>
</protein>
<dbReference type="Proteomes" id="UP000006039">
    <property type="component" value="Unassembled WGS sequence"/>
</dbReference>
<reference evidence="1" key="2">
    <citation type="submission" date="2010-07" db="EMBL/GenBank/DDBJ databases">
        <authorList>
            <consortium name="The Broad Institute Genome Sequencing Platform"/>
            <consortium name="Broad Institute Genome Sequencing Center for Infectious Disease"/>
            <person name="Ma L.-J."/>
            <person name="Dead R."/>
            <person name="Young S."/>
            <person name="Zeng Q."/>
            <person name="Koehrsen M."/>
            <person name="Alvarado L."/>
            <person name="Berlin A."/>
            <person name="Chapman S.B."/>
            <person name="Chen Z."/>
            <person name="Freedman E."/>
            <person name="Gellesch M."/>
            <person name="Goldberg J."/>
            <person name="Griggs A."/>
            <person name="Gujja S."/>
            <person name="Heilman E.R."/>
            <person name="Heiman D."/>
            <person name="Hepburn T."/>
            <person name="Howarth C."/>
            <person name="Jen D."/>
            <person name="Larson L."/>
            <person name="Mehta T."/>
            <person name="Neiman D."/>
            <person name="Pearson M."/>
            <person name="Roberts A."/>
            <person name="Saif S."/>
            <person name="Shea T."/>
            <person name="Shenoy N."/>
            <person name="Sisk P."/>
            <person name="Stolte C."/>
            <person name="Sykes S."/>
            <person name="Walk T."/>
            <person name="White J."/>
            <person name="Yandava C."/>
            <person name="Haas B."/>
            <person name="Nusbaum C."/>
            <person name="Birren B."/>
        </authorList>
    </citation>
    <scope>NUCLEOTIDE SEQUENCE</scope>
    <source>
        <strain evidence="1">R3-111a-1</strain>
    </source>
</reference>
<dbReference type="GeneID" id="20354726"/>
<reference evidence="1" key="3">
    <citation type="submission" date="2010-09" db="EMBL/GenBank/DDBJ databases">
        <title>Annotation of Gaeumannomyces graminis var. tritici R3-111a-1.</title>
        <authorList>
            <consortium name="The Broad Institute Genome Sequencing Platform"/>
            <person name="Ma L.-J."/>
            <person name="Dead R."/>
            <person name="Young S.K."/>
            <person name="Zeng Q."/>
            <person name="Gargeya S."/>
            <person name="Fitzgerald M."/>
            <person name="Haas B."/>
            <person name="Abouelleil A."/>
            <person name="Alvarado L."/>
            <person name="Arachchi H.M."/>
            <person name="Berlin A."/>
            <person name="Brown A."/>
            <person name="Chapman S.B."/>
            <person name="Chen Z."/>
            <person name="Dunbar C."/>
            <person name="Freedman E."/>
            <person name="Gearin G."/>
            <person name="Gellesch M."/>
            <person name="Goldberg J."/>
            <person name="Griggs A."/>
            <person name="Gujja S."/>
            <person name="Heiman D."/>
            <person name="Howarth C."/>
            <person name="Larson L."/>
            <person name="Lui A."/>
            <person name="MacDonald P.J.P."/>
            <person name="Mehta T."/>
            <person name="Montmayeur A."/>
            <person name="Murphy C."/>
            <person name="Neiman D."/>
            <person name="Pearson M."/>
            <person name="Priest M."/>
            <person name="Roberts A."/>
            <person name="Saif S."/>
            <person name="Shea T."/>
            <person name="Shenoy N."/>
            <person name="Sisk P."/>
            <person name="Stolte C."/>
            <person name="Sykes S."/>
            <person name="Yandava C."/>
            <person name="Wortman J."/>
            <person name="Nusbaum C."/>
            <person name="Birren B."/>
        </authorList>
    </citation>
    <scope>NUCLEOTIDE SEQUENCE</scope>
    <source>
        <strain evidence="1">R3-111a-1</strain>
    </source>
</reference>
<reference evidence="2" key="5">
    <citation type="submission" date="2018-04" db="UniProtKB">
        <authorList>
            <consortium name="EnsemblFungi"/>
        </authorList>
    </citation>
    <scope>IDENTIFICATION</scope>
    <source>
        <strain evidence="2">R3-111a-1</strain>
    </source>
</reference>
<dbReference type="EnsemblFungi" id="EJT68154">
    <property type="protein sequence ID" value="EJT68154"/>
    <property type="gene ID" value="GGTG_14268"/>
</dbReference>
<dbReference type="EMBL" id="GL385603">
    <property type="protein sequence ID" value="EJT68154.1"/>
    <property type="molecule type" value="Genomic_DNA"/>
</dbReference>
<reference evidence="2" key="4">
    <citation type="journal article" date="2015" name="G3 (Bethesda)">
        <title>Genome sequences of three phytopathogenic species of the Magnaporthaceae family of fungi.</title>
        <authorList>
            <person name="Okagaki L.H."/>
            <person name="Nunes C.C."/>
            <person name="Sailsbery J."/>
            <person name="Clay B."/>
            <person name="Brown D."/>
            <person name="John T."/>
            <person name="Oh Y."/>
            <person name="Young N."/>
            <person name="Fitzgerald M."/>
            <person name="Haas B.J."/>
            <person name="Zeng Q."/>
            <person name="Young S."/>
            <person name="Adiconis X."/>
            <person name="Fan L."/>
            <person name="Levin J.Z."/>
            <person name="Mitchell T.K."/>
            <person name="Okubara P.A."/>
            <person name="Farman M.L."/>
            <person name="Kohn L.M."/>
            <person name="Birren B."/>
            <person name="Ma L.-J."/>
            <person name="Dean R.A."/>
        </authorList>
    </citation>
    <scope>NUCLEOTIDE SEQUENCE</scope>
    <source>
        <strain evidence="2">R3-111a-1</strain>
    </source>
</reference>
<evidence type="ECO:0000313" key="3">
    <source>
        <dbReference type="Proteomes" id="UP000006039"/>
    </source>
</evidence>
<dbReference type="AlphaFoldDB" id="J3PL28"/>
<evidence type="ECO:0000313" key="1">
    <source>
        <dbReference type="EMBL" id="EJT68154.1"/>
    </source>
</evidence>
<dbReference type="RefSeq" id="XP_009230459.1">
    <property type="nucleotide sequence ID" value="XM_009232195.1"/>
</dbReference>
<reference evidence="3" key="1">
    <citation type="submission" date="2010-07" db="EMBL/GenBank/DDBJ databases">
        <title>The genome sequence of Gaeumannomyces graminis var. tritici strain R3-111a-1.</title>
        <authorList>
            <consortium name="The Broad Institute Genome Sequencing Platform"/>
            <person name="Ma L.-J."/>
            <person name="Dead R."/>
            <person name="Young S."/>
            <person name="Zeng Q."/>
            <person name="Koehrsen M."/>
            <person name="Alvarado L."/>
            <person name="Berlin A."/>
            <person name="Chapman S.B."/>
            <person name="Chen Z."/>
            <person name="Freedman E."/>
            <person name="Gellesch M."/>
            <person name="Goldberg J."/>
            <person name="Griggs A."/>
            <person name="Gujja S."/>
            <person name="Heilman E.R."/>
            <person name="Heiman D."/>
            <person name="Hepburn T."/>
            <person name="Howarth C."/>
            <person name="Jen D."/>
            <person name="Larson L."/>
            <person name="Mehta T."/>
            <person name="Neiman D."/>
            <person name="Pearson M."/>
            <person name="Roberts A."/>
            <person name="Saif S."/>
            <person name="Shea T."/>
            <person name="Shenoy N."/>
            <person name="Sisk P."/>
            <person name="Stolte C."/>
            <person name="Sykes S."/>
            <person name="Walk T."/>
            <person name="White J."/>
            <person name="Yandava C."/>
            <person name="Haas B."/>
            <person name="Nusbaum C."/>
            <person name="Birren B."/>
        </authorList>
    </citation>
    <scope>NUCLEOTIDE SEQUENCE [LARGE SCALE GENOMIC DNA]</scope>
    <source>
        <strain evidence="3">R3-111a-1</strain>
    </source>
</reference>
<dbReference type="VEuPathDB" id="FungiDB:GGTG_14268"/>
<evidence type="ECO:0000313" key="2">
    <source>
        <dbReference type="EnsemblFungi" id="EJT68154"/>
    </source>
</evidence>
<proteinExistence type="predicted"/>
<accession>J3PL28</accession>
<organism evidence="1">
    <name type="scientific">Gaeumannomyces tritici (strain R3-111a-1)</name>
    <name type="common">Wheat and barley take-all root rot fungus</name>
    <name type="synonym">Gaeumannomyces graminis var. tritici</name>
    <dbReference type="NCBI Taxonomy" id="644352"/>
    <lineage>
        <taxon>Eukaryota</taxon>
        <taxon>Fungi</taxon>
        <taxon>Dikarya</taxon>
        <taxon>Ascomycota</taxon>
        <taxon>Pezizomycotina</taxon>
        <taxon>Sordariomycetes</taxon>
        <taxon>Sordariomycetidae</taxon>
        <taxon>Magnaporthales</taxon>
        <taxon>Magnaporthaceae</taxon>
        <taxon>Gaeumannomyces</taxon>
    </lineage>
</organism>
<gene>
    <name evidence="2" type="primary">20354726</name>
    <name evidence="1" type="ORF">GGTG_14268</name>
</gene>
<sequence>MPRLLIAPALKVDAEAIHRLDTRNSQNLFSVWTAPSGPAGGWRWNFNRQPG</sequence>